<keyword evidence="5" id="KW-0460">Magnesium</keyword>
<evidence type="ECO:0000259" key="14">
    <source>
        <dbReference type="PROSITE" id="PS52039"/>
    </source>
</evidence>
<dbReference type="InterPro" id="IPR003601">
    <property type="entry name" value="Topo_IA_2"/>
</dbReference>
<dbReference type="Pfam" id="PF01751">
    <property type="entry name" value="Toprim"/>
    <property type="match status" value="1"/>
</dbReference>
<dbReference type="Gene3D" id="2.70.20.10">
    <property type="entry name" value="Topoisomerase I, domain 3"/>
    <property type="match status" value="1"/>
</dbReference>
<dbReference type="GO" id="GO:0006281">
    <property type="term" value="P:DNA repair"/>
    <property type="evidence" value="ECO:0007669"/>
    <property type="project" value="TreeGrafter"/>
</dbReference>
<dbReference type="SMART" id="SM00437">
    <property type="entry name" value="TOP1Ac"/>
    <property type="match status" value="1"/>
</dbReference>
<dbReference type="Gene3D" id="1.10.290.10">
    <property type="entry name" value="Topoisomerase I, domain 4"/>
    <property type="match status" value="1"/>
</dbReference>
<dbReference type="NCBIfam" id="NF005829">
    <property type="entry name" value="PRK07726.1"/>
    <property type="match status" value="1"/>
</dbReference>
<evidence type="ECO:0000256" key="8">
    <source>
        <dbReference type="ARBA" id="ARBA00023235"/>
    </source>
</evidence>
<dbReference type="GO" id="GO:0043597">
    <property type="term" value="C:cytoplasmic replication fork"/>
    <property type="evidence" value="ECO:0007669"/>
    <property type="project" value="TreeGrafter"/>
</dbReference>
<reference evidence="15 16" key="1">
    <citation type="submission" date="2018-01" db="EMBL/GenBank/DDBJ databases">
        <title>Bacillus asahii Genome sequencing and assembly.</title>
        <authorList>
            <person name="Jiang H."/>
            <person name="Feng Y."/>
            <person name="Zhao F."/>
            <person name="Lin X."/>
        </authorList>
    </citation>
    <scope>NUCLEOTIDE SEQUENCE [LARGE SCALE GENOMIC DNA]</scope>
    <source>
        <strain evidence="15 16">OM18</strain>
        <plasmid evidence="16">pom18</plasmid>
    </source>
</reference>
<dbReference type="InterPro" id="IPR025589">
    <property type="entry name" value="Toprim_C_rpt"/>
</dbReference>
<dbReference type="Pfam" id="PF01131">
    <property type="entry name" value="Topoisom_bac"/>
    <property type="match status" value="1"/>
</dbReference>
<dbReference type="KEGG" id="pasa:BAOM_p020"/>
<evidence type="ECO:0000256" key="2">
    <source>
        <dbReference type="ARBA" id="ARBA00009446"/>
    </source>
</evidence>
<keyword evidence="4" id="KW-0479">Metal-binding</keyword>
<evidence type="ECO:0000256" key="1">
    <source>
        <dbReference type="ARBA" id="ARBA00000213"/>
    </source>
</evidence>
<dbReference type="PANTHER" id="PTHR11390:SF21">
    <property type="entry name" value="DNA TOPOISOMERASE 3-ALPHA"/>
    <property type="match status" value="1"/>
</dbReference>
<dbReference type="InterPro" id="IPR034144">
    <property type="entry name" value="TOPRIM_TopoIII"/>
</dbReference>
<name>A0A3T0KZH0_9BACI</name>
<evidence type="ECO:0000256" key="4">
    <source>
        <dbReference type="ARBA" id="ARBA00022723"/>
    </source>
</evidence>
<dbReference type="Proteomes" id="UP000283095">
    <property type="component" value="Plasmid pOM18"/>
</dbReference>
<dbReference type="GO" id="GO:0006310">
    <property type="term" value="P:DNA recombination"/>
    <property type="evidence" value="ECO:0007669"/>
    <property type="project" value="TreeGrafter"/>
</dbReference>
<dbReference type="InterPro" id="IPR005738">
    <property type="entry name" value="TopoIII"/>
</dbReference>
<comment type="similarity">
    <text evidence="2">Belongs to the type IA topoisomerase family.</text>
</comment>
<dbReference type="CDD" id="cd03362">
    <property type="entry name" value="TOPRIM_TopoIA_TopoIII"/>
    <property type="match status" value="1"/>
</dbReference>
<dbReference type="PRINTS" id="PR00417">
    <property type="entry name" value="PRTPISMRASEI"/>
</dbReference>
<dbReference type="PROSITE" id="PS52039">
    <property type="entry name" value="TOPO_IA_2"/>
    <property type="match status" value="1"/>
</dbReference>
<dbReference type="EMBL" id="CP026096">
    <property type="protein sequence ID" value="AZV45673.1"/>
    <property type="molecule type" value="Genomic_DNA"/>
</dbReference>
<protein>
    <recommendedName>
        <fullName evidence="3">DNA topoisomerase</fullName>
        <ecNumber evidence="3">5.6.2.1</ecNumber>
    </recommendedName>
    <alternativeName>
        <fullName evidence="12">Omega-protein</fullName>
    </alternativeName>
    <alternativeName>
        <fullName evidence="11">Relaxing enzyme</fullName>
    </alternativeName>
    <alternativeName>
        <fullName evidence="9">Swivelase</fullName>
    </alternativeName>
    <alternativeName>
        <fullName evidence="10">Untwisting enzyme</fullName>
    </alternativeName>
</protein>
<dbReference type="InterPro" id="IPR006171">
    <property type="entry name" value="TOPRIM_dom"/>
</dbReference>
<dbReference type="Pfam" id="PF13342">
    <property type="entry name" value="Toprim_Crpt"/>
    <property type="match status" value="1"/>
</dbReference>
<gene>
    <name evidence="15" type="primary">topB</name>
    <name evidence="15" type="ORF">BAOM_p020</name>
</gene>
<dbReference type="GO" id="GO:0006265">
    <property type="term" value="P:DNA topological change"/>
    <property type="evidence" value="ECO:0007669"/>
    <property type="project" value="InterPro"/>
</dbReference>
<evidence type="ECO:0000259" key="13">
    <source>
        <dbReference type="PROSITE" id="PS50880"/>
    </source>
</evidence>
<evidence type="ECO:0000256" key="6">
    <source>
        <dbReference type="ARBA" id="ARBA00023029"/>
    </source>
</evidence>
<evidence type="ECO:0000313" key="15">
    <source>
        <dbReference type="EMBL" id="AZV45673.1"/>
    </source>
</evidence>
<geneLocation type="plasmid" evidence="16">
    <name>pom18</name>
</geneLocation>
<dbReference type="SMART" id="SM00436">
    <property type="entry name" value="TOP1Bc"/>
    <property type="match status" value="1"/>
</dbReference>
<dbReference type="RefSeq" id="WP_127762728.1">
    <property type="nucleotide sequence ID" value="NZ_CP026096.1"/>
</dbReference>
<keyword evidence="6" id="KW-0799">Topoisomerase</keyword>
<feature type="domain" description="Toprim" evidence="13">
    <location>
        <begin position="4"/>
        <end position="144"/>
    </location>
</feature>
<dbReference type="Gene3D" id="3.40.50.140">
    <property type="match status" value="1"/>
</dbReference>
<dbReference type="GO" id="GO:0046872">
    <property type="term" value="F:metal ion binding"/>
    <property type="evidence" value="ECO:0007669"/>
    <property type="project" value="UniProtKB-KW"/>
</dbReference>
<dbReference type="EC" id="5.6.2.1" evidence="3"/>
<dbReference type="GO" id="GO:0003677">
    <property type="term" value="F:DNA binding"/>
    <property type="evidence" value="ECO:0007669"/>
    <property type="project" value="UniProtKB-KW"/>
</dbReference>
<dbReference type="PROSITE" id="PS50880">
    <property type="entry name" value="TOPRIM"/>
    <property type="match status" value="1"/>
</dbReference>
<evidence type="ECO:0000256" key="5">
    <source>
        <dbReference type="ARBA" id="ARBA00022842"/>
    </source>
</evidence>
<evidence type="ECO:0000256" key="7">
    <source>
        <dbReference type="ARBA" id="ARBA00023125"/>
    </source>
</evidence>
<dbReference type="Gene3D" id="1.10.460.10">
    <property type="entry name" value="Topoisomerase I, domain 2"/>
    <property type="match status" value="1"/>
</dbReference>
<dbReference type="PANTHER" id="PTHR11390">
    <property type="entry name" value="PROKARYOTIC DNA TOPOISOMERASE"/>
    <property type="match status" value="1"/>
</dbReference>
<dbReference type="OrthoDB" id="9803554at2"/>
<comment type="catalytic activity">
    <reaction evidence="1">
        <text>ATP-independent breakage of single-stranded DNA, followed by passage and rejoining.</text>
        <dbReference type="EC" id="5.6.2.1"/>
    </reaction>
</comment>
<evidence type="ECO:0000256" key="12">
    <source>
        <dbReference type="ARBA" id="ARBA00032877"/>
    </source>
</evidence>
<evidence type="ECO:0000256" key="3">
    <source>
        <dbReference type="ARBA" id="ARBA00012891"/>
    </source>
</evidence>
<evidence type="ECO:0000256" key="9">
    <source>
        <dbReference type="ARBA" id="ARBA00030003"/>
    </source>
</evidence>
<dbReference type="GO" id="GO:0003917">
    <property type="term" value="F:DNA topoisomerase type I (single strand cut, ATP-independent) activity"/>
    <property type="evidence" value="ECO:0007669"/>
    <property type="project" value="UniProtKB-EC"/>
</dbReference>
<dbReference type="SUPFAM" id="SSF56712">
    <property type="entry name" value="Prokaryotic type I DNA topoisomerase"/>
    <property type="match status" value="1"/>
</dbReference>
<dbReference type="InterPro" id="IPR023406">
    <property type="entry name" value="Topo_IA_AS"/>
</dbReference>
<dbReference type="NCBIfam" id="TIGR01056">
    <property type="entry name" value="topB"/>
    <property type="match status" value="1"/>
</dbReference>
<evidence type="ECO:0000313" key="16">
    <source>
        <dbReference type="Proteomes" id="UP000283095"/>
    </source>
</evidence>
<feature type="domain" description="Topo IA-type catalytic" evidence="14">
    <location>
        <begin position="160"/>
        <end position="605"/>
    </location>
</feature>
<proteinExistence type="inferred from homology"/>
<dbReference type="InterPro" id="IPR013826">
    <property type="entry name" value="Topo_IA_cen_sub3"/>
</dbReference>
<dbReference type="InterPro" id="IPR013824">
    <property type="entry name" value="Topo_IA_cen_sub1"/>
</dbReference>
<dbReference type="InterPro" id="IPR023405">
    <property type="entry name" value="Topo_IA_core_domain"/>
</dbReference>
<organism evidence="15 16">
    <name type="scientific">Peribacillus asahii</name>
    <dbReference type="NCBI Taxonomy" id="228899"/>
    <lineage>
        <taxon>Bacteria</taxon>
        <taxon>Bacillati</taxon>
        <taxon>Bacillota</taxon>
        <taxon>Bacilli</taxon>
        <taxon>Bacillales</taxon>
        <taxon>Bacillaceae</taxon>
        <taxon>Peribacillus</taxon>
    </lineage>
</organism>
<keyword evidence="15" id="KW-0614">Plasmid</keyword>
<dbReference type="AlphaFoldDB" id="A0A3T0KZH0"/>
<dbReference type="SMART" id="SM00493">
    <property type="entry name" value="TOPRIM"/>
    <property type="match status" value="1"/>
</dbReference>
<keyword evidence="8 15" id="KW-0413">Isomerase</keyword>
<dbReference type="InterPro" id="IPR003602">
    <property type="entry name" value="Topo_IA_DNA-bd_dom"/>
</dbReference>
<evidence type="ECO:0000256" key="10">
    <source>
        <dbReference type="ARBA" id="ARBA00031985"/>
    </source>
</evidence>
<evidence type="ECO:0000256" key="11">
    <source>
        <dbReference type="ARBA" id="ARBA00032235"/>
    </source>
</evidence>
<sequence>MSSCVIILAEKPSQAKAYAEAFSVKKRDKTYIELNPCSTFPSGAIITWGIGHLVELKQPGEYKEEWGSWSLSSLPILPERFEYKVKSEVKAQFNTVAKLFKSADTIINATDIDREGSNIFYSIYQMTGAKNKIIKRLWINSLEVDEIRKGFANLKDNKKDLLMYREAKTRQISDWLVGMNSSRLYTLLLQNKGFVDKKGVSVGRVQSPLVYLIYQRQLEIENFVPKPFYEIEADFTATNGKYKGKTKIKSDKKEEVQNILDQHKITEKNNGFVKSITKKEKRKKSPKLHSLSTLQATANTKWKYSPAQVLKLMQGLYEKKLVTYPRTDTQFITENEFAYLSSNIESYQKVMGVSFEIFSKEPNKRYVDGSRVQEHYAILPTKVIPSESVLNNLSEEEKNIYDEVLRTTLAMFHSDYVYEETKIITDVNGLEFETTGNTEISKGWKEIFKDDEKMDKNDKNEVTQTLPALEKEERVLSVVKLKEGVTTPPKLYTEGQLIPLMKTCGKSVEDQEDMEILKEIEGLGTEATRSGIIETIKRQGYIEVKKNIVHVTEKGKILCQAIKGSLLSSPAMTAKWEAYLKQIGNGKGSQEAFLSNIVKFINKLIAEVPGQLNSDIIEKSIESVQKADQIALCPTCKKGSISFKKSFYGCSEYENGCKQTFPSQVLGKKITEKHVKDLCLKGKTGIIKGMKSKSEKIFDASLILKDGSITFEFGNSTKKVISNNQKTYNK</sequence>
<dbReference type="InterPro" id="IPR000380">
    <property type="entry name" value="Topo_IA"/>
</dbReference>
<dbReference type="InterPro" id="IPR013825">
    <property type="entry name" value="Topo_IA_cen_sub2"/>
</dbReference>
<keyword evidence="7" id="KW-0238">DNA-binding</keyword>
<dbReference type="InterPro" id="IPR013497">
    <property type="entry name" value="Topo_IA_cen"/>
</dbReference>
<accession>A0A3T0KZH0</accession>
<dbReference type="CDD" id="cd00186">
    <property type="entry name" value="TOP1Ac"/>
    <property type="match status" value="1"/>
</dbReference>
<dbReference type="PROSITE" id="PS00396">
    <property type="entry name" value="TOPO_IA_1"/>
    <property type="match status" value="1"/>
</dbReference>